<evidence type="ECO:0000256" key="4">
    <source>
        <dbReference type="ARBA" id="ARBA00022692"/>
    </source>
</evidence>
<keyword evidence="4 8" id="KW-0812">Transmembrane</keyword>
<evidence type="ECO:0008006" key="11">
    <source>
        <dbReference type="Google" id="ProtNLM"/>
    </source>
</evidence>
<name>A0A4Y7RVG8_9FIRM</name>
<evidence type="ECO:0000256" key="8">
    <source>
        <dbReference type="SAM" id="Phobius"/>
    </source>
</evidence>
<dbReference type="AlphaFoldDB" id="A0A4Y7RVG8"/>
<evidence type="ECO:0000256" key="6">
    <source>
        <dbReference type="ARBA" id="ARBA00022989"/>
    </source>
</evidence>
<dbReference type="PIRSF" id="PIRSF037497">
    <property type="entry name" value="MreD_Clostridium/Treponema_prd"/>
    <property type="match status" value="1"/>
</dbReference>
<accession>A0A4Y7RVG8</accession>
<dbReference type="InterPro" id="IPR017225">
    <property type="entry name" value="Cell_shape_determin_MreD_prd"/>
</dbReference>
<proteinExistence type="inferred from homology"/>
<reference evidence="9 10" key="1">
    <citation type="journal article" date="2018" name="Environ. Microbiol.">
        <title>Novel energy conservation strategies and behaviour of Pelotomaculum schinkii driving syntrophic propionate catabolism.</title>
        <authorList>
            <person name="Hidalgo-Ahumada C.A.P."/>
            <person name="Nobu M.K."/>
            <person name="Narihiro T."/>
            <person name="Tamaki H."/>
            <person name="Liu W.T."/>
            <person name="Kamagata Y."/>
            <person name="Stams A.J.M."/>
            <person name="Imachi H."/>
            <person name="Sousa D.Z."/>
        </authorList>
    </citation>
    <scope>NUCLEOTIDE SEQUENCE [LARGE SCALE GENOMIC DNA]</scope>
    <source>
        <strain evidence="9 10">MGP</strain>
    </source>
</reference>
<evidence type="ECO:0000313" key="9">
    <source>
        <dbReference type="EMBL" id="TEB12750.1"/>
    </source>
</evidence>
<dbReference type="RefSeq" id="WP_134212605.1">
    <property type="nucleotide sequence ID" value="NZ_QFFZ01000005.1"/>
</dbReference>
<gene>
    <name evidence="9" type="ORF">Pmgp_00725</name>
</gene>
<dbReference type="GO" id="GO:0008360">
    <property type="term" value="P:regulation of cell shape"/>
    <property type="evidence" value="ECO:0007669"/>
    <property type="project" value="UniProtKB-KW"/>
</dbReference>
<feature type="transmembrane region" description="Helical" evidence="8">
    <location>
        <begin position="63"/>
        <end position="83"/>
    </location>
</feature>
<organism evidence="9 10">
    <name type="scientific">Pelotomaculum propionicicum</name>
    <dbReference type="NCBI Taxonomy" id="258475"/>
    <lineage>
        <taxon>Bacteria</taxon>
        <taxon>Bacillati</taxon>
        <taxon>Bacillota</taxon>
        <taxon>Clostridia</taxon>
        <taxon>Eubacteriales</taxon>
        <taxon>Desulfotomaculaceae</taxon>
        <taxon>Pelotomaculum</taxon>
    </lineage>
</organism>
<evidence type="ECO:0000256" key="7">
    <source>
        <dbReference type="ARBA" id="ARBA00023136"/>
    </source>
</evidence>
<dbReference type="InterPro" id="IPR007227">
    <property type="entry name" value="Cell_shape_determining_MreD"/>
</dbReference>
<dbReference type="Proteomes" id="UP000297597">
    <property type="component" value="Unassembled WGS sequence"/>
</dbReference>
<evidence type="ECO:0000256" key="5">
    <source>
        <dbReference type="ARBA" id="ARBA00022960"/>
    </source>
</evidence>
<sequence length="163" mass="17846">MHLPFYLLLLVVIIIFQTTILNIVAIAGVTPDLVMLLVVLSGFLLGTREGAFLGFIGGIVEDLFSGCYIGINALSKMAAGYLAGAAGDRLYRENIPIATGVTFFTSLAGLIVNYLLLLYLKIHVSPLYAFLRVALPTAAYTAVLAPFIFRRIFRYIQLRGRDL</sequence>
<dbReference type="NCBIfam" id="TIGR03426">
    <property type="entry name" value="shape_MreD"/>
    <property type="match status" value="1"/>
</dbReference>
<feature type="transmembrane region" description="Helical" evidence="8">
    <location>
        <begin position="6"/>
        <end position="26"/>
    </location>
</feature>
<protein>
    <recommendedName>
        <fullName evidence="11">Rod shape-determining protein MreD</fullName>
    </recommendedName>
</protein>
<feature type="transmembrane region" description="Helical" evidence="8">
    <location>
        <begin position="95"/>
        <end position="117"/>
    </location>
</feature>
<dbReference type="Pfam" id="PF04093">
    <property type="entry name" value="MreD"/>
    <property type="match status" value="1"/>
</dbReference>
<comment type="caution">
    <text evidence="9">The sequence shown here is derived from an EMBL/GenBank/DDBJ whole genome shotgun (WGS) entry which is preliminary data.</text>
</comment>
<dbReference type="EMBL" id="QFFZ01000005">
    <property type="protein sequence ID" value="TEB12750.1"/>
    <property type="molecule type" value="Genomic_DNA"/>
</dbReference>
<keyword evidence="7 8" id="KW-0472">Membrane</keyword>
<keyword evidence="5" id="KW-0133">Cell shape</keyword>
<feature type="transmembrane region" description="Helical" evidence="8">
    <location>
        <begin position="129"/>
        <end position="149"/>
    </location>
</feature>
<dbReference type="GO" id="GO:0005886">
    <property type="term" value="C:plasma membrane"/>
    <property type="evidence" value="ECO:0007669"/>
    <property type="project" value="UniProtKB-SubCell"/>
</dbReference>
<comment type="subcellular location">
    <subcellularLocation>
        <location evidence="1">Cell membrane</location>
        <topology evidence="1">Multi-pass membrane protein</topology>
    </subcellularLocation>
</comment>
<keyword evidence="3" id="KW-1003">Cell membrane</keyword>
<evidence type="ECO:0000256" key="1">
    <source>
        <dbReference type="ARBA" id="ARBA00004651"/>
    </source>
</evidence>
<evidence type="ECO:0000256" key="3">
    <source>
        <dbReference type="ARBA" id="ARBA00022475"/>
    </source>
</evidence>
<keyword evidence="6 8" id="KW-1133">Transmembrane helix</keyword>
<keyword evidence="10" id="KW-1185">Reference proteome</keyword>
<evidence type="ECO:0000313" key="10">
    <source>
        <dbReference type="Proteomes" id="UP000297597"/>
    </source>
</evidence>
<dbReference type="Gene3D" id="1.10.1760.20">
    <property type="match status" value="1"/>
</dbReference>
<comment type="similarity">
    <text evidence="2">Belongs to the MreD family.</text>
</comment>
<evidence type="ECO:0000256" key="2">
    <source>
        <dbReference type="ARBA" id="ARBA00007776"/>
    </source>
</evidence>
<dbReference type="OrthoDB" id="9796616at2"/>